<dbReference type="PANTHER" id="PTHR14950:SF54">
    <property type="entry name" value="RNASE II-LIKE 1"/>
    <property type="match status" value="1"/>
</dbReference>
<evidence type="ECO:0000256" key="1">
    <source>
        <dbReference type="ARBA" id="ARBA00001936"/>
    </source>
</evidence>
<evidence type="ECO:0000256" key="8">
    <source>
        <dbReference type="ARBA" id="ARBA00022884"/>
    </source>
</evidence>
<dbReference type="EMBL" id="JBBPBK010000014">
    <property type="protein sequence ID" value="KAK9271133.1"/>
    <property type="molecule type" value="Genomic_DNA"/>
</dbReference>
<reference evidence="13 14" key="1">
    <citation type="journal article" date="2024" name="Plant J.">
        <title>Genome sequences and population genomics reveal climatic adaptation and genomic divergence between two closely related sweetgum species.</title>
        <authorList>
            <person name="Xu W.Q."/>
            <person name="Ren C.Q."/>
            <person name="Zhang X.Y."/>
            <person name="Comes H.P."/>
            <person name="Liu X.H."/>
            <person name="Li Y.G."/>
            <person name="Kettle C.J."/>
            <person name="Jalonen R."/>
            <person name="Gaisberger H."/>
            <person name="Ma Y.Z."/>
            <person name="Qiu Y.X."/>
        </authorList>
    </citation>
    <scope>NUCLEOTIDE SEQUENCE [LARGE SCALE GENOMIC DNA]</scope>
    <source>
        <strain evidence="13">Hangzhou</strain>
    </source>
</reference>
<dbReference type="AlphaFoldDB" id="A0AAP0NE82"/>
<evidence type="ECO:0000256" key="9">
    <source>
        <dbReference type="PROSITE-ProRule" id="PRU00266"/>
    </source>
</evidence>
<dbReference type="GO" id="GO:0005634">
    <property type="term" value="C:nucleus"/>
    <property type="evidence" value="ECO:0007669"/>
    <property type="project" value="TreeGrafter"/>
</dbReference>
<dbReference type="GO" id="GO:0004525">
    <property type="term" value="F:ribonuclease III activity"/>
    <property type="evidence" value="ECO:0007669"/>
    <property type="project" value="InterPro"/>
</dbReference>
<dbReference type="Gene3D" id="3.30.160.20">
    <property type="match status" value="1"/>
</dbReference>
<dbReference type="Pfam" id="PF00636">
    <property type="entry name" value="Ribonuclease_3"/>
    <property type="match status" value="1"/>
</dbReference>
<dbReference type="InterPro" id="IPR000999">
    <property type="entry name" value="RNase_III_dom"/>
</dbReference>
<keyword evidence="8 9" id="KW-0694">RNA-binding</keyword>
<keyword evidence="5" id="KW-0255">Endonuclease</keyword>
<organism evidence="13 14">
    <name type="scientific">Liquidambar formosana</name>
    <name type="common">Formosan gum</name>
    <dbReference type="NCBI Taxonomy" id="63359"/>
    <lineage>
        <taxon>Eukaryota</taxon>
        <taxon>Viridiplantae</taxon>
        <taxon>Streptophyta</taxon>
        <taxon>Embryophyta</taxon>
        <taxon>Tracheophyta</taxon>
        <taxon>Spermatophyta</taxon>
        <taxon>Magnoliopsida</taxon>
        <taxon>eudicotyledons</taxon>
        <taxon>Gunneridae</taxon>
        <taxon>Pentapetalae</taxon>
        <taxon>Saxifragales</taxon>
        <taxon>Altingiaceae</taxon>
        <taxon>Liquidambar</taxon>
    </lineage>
</organism>
<evidence type="ECO:0000313" key="13">
    <source>
        <dbReference type="EMBL" id="KAK9271133.1"/>
    </source>
</evidence>
<protein>
    <submittedName>
        <fullName evidence="13">Uncharacterized protein</fullName>
    </submittedName>
</protein>
<gene>
    <name evidence="13" type="ORF">L1049_026722</name>
</gene>
<evidence type="ECO:0000259" key="11">
    <source>
        <dbReference type="PROSITE" id="PS50137"/>
    </source>
</evidence>
<keyword evidence="7" id="KW-0460">Magnesium</keyword>
<dbReference type="GO" id="GO:0003723">
    <property type="term" value="F:RNA binding"/>
    <property type="evidence" value="ECO:0007669"/>
    <property type="project" value="UniProtKB-UniRule"/>
</dbReference>
<dbReference type="InterPro" id="IPR011907">
    <property type="entry name" value="RNase_III"/>
</dbReference>
<evidence type="ECO:0000256" key="6">
    <source>
        <dbReference type="ARBA" id="ARBA00022801"/>
    </source>
</evidence>
<sequence length="277" mass="31317">MEKPEAKLEKAETGSSSLQKPDLGENDSDIESVPSLRGVEQILGYKFKNRELLEEAFTHPSFHNLEKCLSYERLEHVGDSVLNLLITKELFFLYPDLSPGWLTRLRAANTDNEKLARVAIKLGLHNYLRHCKIQLVERIQIFTQAIMAHPLHSNGLVVAPKILADVVEAAIGAVYIDSDCSIDTVWKVFKSLLEPMISQETLGDNPVVKLQEICQKKRLKLRFVTDSWEEDASVDVFIEDHLAGKAMYGLKKDIAQNRAAKDALDKLESLERKYSSL</sequence>
<evidence type="ECO:0000256" key="2">
    <source>
        <dbReference type="ARBA" id="ARBA00001946"/>
    </source>
</evidence>
<keyword evidence="4" id="KW-0479">Metal-binding</keyword>
<keyword evidence="6" id="KW-0378">Hydrolase</keyword>
<feature type="domain" description="DRBM" evidence="11">
    <location>
        <begin position="205"/>
        <end position="269"/>
    </location>
</feature>
<dbReference type="Proteomes" id="UP001415857">
    <property type="component" value="Unassembled WGS sequence"/>
</dbReference>
<accession>A0AAP0NE82</accession>
<dbReference type="SUPFAM" id="SSF69065">
    <property type="entry name" value="RNase III domain-like"/>
    <property type="match status" value="1"/>
</dbReference>
<feature type="compositionally biased region" description="Basic and acidic residues" evidence="10">
    <location>
        <begin position="1"/>
        <end position="12"/>
    </location>
</feature>
<proteinExistence type="inferred from homology"/>
<dbReference type="GO" id="GO:0046872">
    <property type="term" value="F:metal ion binding"/>
    <property type="evidence" value="ECO:0007669"/>
    <property type="project" value="UniProtKB-KW"/>
</dbReference>
<dbReference type="InterPro" id="IPR014720">
    <property type="entry name" value="dsRBD_dom"/>
</dbReference>
<keyword evidence="3" id="KW-0540">Nuclease</keyword>
<feature type="domain" description="RNase III" evidence="12">
    <location>
        <begin position="36"/>
        <end position="179"/>
    </location>
</feature>
<dbReference type="FunFam" id="1.10.1520.10:FF:000004">
    <property type="entry name" value="Endoribonuclease dicer-like 1"/>
    <property type="match status" value="1"/>
</dbReference>
<dbReference type="SMART" id="SM00535">
    <property type="entry name" value="RIBOc"/>
    <property type="match status" value="1"/>
</dbReference>
<feature type="region of interest" description="Disordered" evidence="10">
    <location>
        <begin position="1"/>
        <end position="30"/>
    </location>
</feature>
<evidence type="ECO:0000313" key="14">
    <source>
        <dbReference type="Proteomes" id="UP001415857"/>
    </source>
</evidence>
<evidence type="ECO:0000259" key="12">
    <source>
        <dbReference type="PROSITE" id="PS50142"/>
    </source>
</evidence>
<dbReference type="GO" id="GO:0005737">
    <property type="term" value="C:cytoplasm"/>
    <property type="evidence" value="ECO:0007669"/>
    <property type="project" value="TreeGrafter"/>
</dbReference>
<evidence type="ECO:0000256" key="3">
    <source>
        <dbReference type="ARBA" id="ARBA00022722"/>
    </source>
</evidence>
<evidence type="ECO:0000256" key="5">
    <source>
        <dbReference type="ARBA" id="ARBA00022759"/>
    </source>
</evidence>
<comment type="caution">
    <text evidence="13">The sequence shown here is derived from an EMBL/GenBank/DDBJ whole genome shotgun (WGS) entry which is preliminary data.</text>
</comment>
<evidence type="ECO:0000256" key="7">
    <source>
        <dbReference type="ARBA" id="ARBA00022842"/>
    </source>
</evidence>
<dbReference type="Gene3D" id="1.10.1520.10">
    <property type="entry name" value="Ribonuclease III domain"/>
    <property type="match status" value="1"/>
</dbReference>
<dbReference type="PANTHER" id="PTHR14950">
    <property type="entry name" value="DICER-RELATED"/>
    <property type="match status" value="1"/>
</dbReference>
<dbReference type="GO" id="GO:0030422">
    <property type="term" value="P:siRNA processing"/>
    <property type="evidence" value="ECO:0007669"/>
    <property type="project" value="TreeGrafter"/>
</dbReference>
<name>A0AAP0NE82_LIQFO</name>
<dbReference type="PROSITE" id="PS50142">
    <property type="entry name" value="RNASE_3_2"/>
    <property type="match status" value="1"/>
</dbReference>
<dbReference type="CDD" id="cd00593">
    <property type="entry name" value="RIBOc"/>
    <property type="match status" value="1"/>
</dbReference>
<evidence type="ECO:0000256" key="10">
    <source>
        <dbReference type="SAM" id="MobiDB-lite"/>
    </source>
</evidence>
<dbReference type="InterPro" id="IPR036389">
    <property type="entry name" value="RNase_III_sf"/>
</dbReference>
<comment type="cofactor">
    <cofactor evidence="1">
        <name>Mn(2+)</name>
        <dbReference type="ChEBI" id="CHEBI:29035"/>
    </cofactor>
</comment>
<evidence type="ECO:0000256" key="4">
    <source>
        <dbReference type="ARBA" id="ARBA00022723"/>
    </source>
</evidence>
<dbReference type="HAMAP" id="MF_00104">
    <property type="entry name" value="RNase_III"/>
    <property type="match status" value="1"/>
</dbReference>
<comment type="cofactor">
    <cofactor evidence="2">
        <name>Mg(2+)</name>
        <dbReference type="ChEBI" id="CHEBI:18420"/>
    </cofactor>
</comment>
<keyword evidence="14" id="KW-1185">Reference proteome</keyword>
<dbReference type="GO" id="GO:0006364">
    <property type="term" value="P:rRNA processing"/>
    <property type="evidence" value="ECO:0007669"/>
    <property type="project" value="InterPro"/>
</dbReference>
<dbReference type="SUPFAM" id="SSF54768">
    <property type="entry name" value="dsRNA-binding domain-like"/>
    <property type="match status" value="1"/>
</dbReference>
<dbReference type="PROSITE" id="PS50137">
    <property type="entry name" value="DS_RBD"/>
    <property type="match status" value="1"/>
</dbReference>